<sequence>MSSFPFFSRYLVPVGTLR</sequence>
<name>A6KMY9_RAT</name>
<dbReference type="EMBL" id="CH474070">
    <property type="protein sequence ID" value="EDL91770.1"/>
    <property type="molecule type" value="Genomic_DNA"/>
</dbReference>
<accession>A6KMY9</accession>
<dbReference type="AlphaFoldDB" id="A6KMY9"/>
<evidence type="ECO:0000313" key="2">
    <source>
        <dbReference type="Proteomes" id="UP000234681"/>
    </source>
</evidence>
<gene>
    <name evidence="1" type="ORF">rCG_63214</name>
</gene>
<organism evidence="1 2">
    <name type="scientific">Rattus norvegicus</name>
    <name type="common">Rat</name>
    <dbReference type="NCBI Taxonomy" id="10116"/>
    <lineage>
        <taxon>Eukaryota</taxon>
        <taxon>Metazoa</taxon>
        <taxon>Chordata</taxon>
        <taxon>Craniata</taxon>
        <taxon>Vertebrata</taxon>
        <taxon>Euteleostomi</taxon>
        <taxon>Mammalia</taxon>
        <taxon>Eutheria</taxon>
        <taxon>Euarchontoglires</taxon>
        <taxon>Glires</taxon>
        <taxon>Rodentia</taxon>
        <taxon>Myomorpha</taxon>
        <taxon>Muroidea</taxon>
        <taxon>Muridae</taxon>
        <taxon>Murinae</taxon>
        <taxon>Rattus</taxon>
    </lineage>
</organism>
<proteinExistence type="predicted"/>
<evidence type="ECO:0000313" key="1">
    <source>
        <dbReference type="EMBL" id="EDL91770.1"/>
    </source>
</evidence>
<protein>
    <submittedName>
        <fullName evidence="1">RCG63214</fullName>
    </submittedName>
</protein>
<reference evidence="2" key="1">
    <citation type="submission" date="2005-09" db="EMBL/GenBank/DDBJ databases">
        <authorList>
            <person name="Mural R.J."/>
            <person name="Li P.W."/>
            <person name="Adams M.D."/>
            <person name="Amanatides P.G."/>
            <person name="Baden-Tillson H."/>
            <person name="Barnstead M."/>
            <person name="Chin S.H."/>
            <person name="Dew I."/>
            <person name="Evans C.A."/>
            <person name="Ferriera S."/>
            <person name="Flanigan M."/>
            <person name="Fosler C."/>
            <person name="Glodek A."/>
            <person name="Gu Z."/>
            <person name="Holt R.A."/>
            <person name="Jennings D."/>
            <person name="Kraft C.L."/>
            <person name="Lu F."/>
            <person name="Nguyen T."/>
            <person name="Nusskern D.R."/>
            <person name="Pfannkoch C.M."/>
            <person name="Sitter C."/>
            <person name="Sutton G.G."/>
            <person name="Venter J.C."/>
            <person name="Wang Z."/>
            <person name="Woodage T."/>
            <person name="Zheng X.H."/>
            <person name="Zhong F."/>
        </authorList>
    </citation>
    <scope>NUCLEOTIDE SEQUENCE [LARGE SCALE GENOMIC DNA]</scope>
    <source>
        <strain>BN</strain>
        <strain evidence="2">Sprague-Dawley</strain>
    </source>
</reference>
<dbReference type="Proteomes" id="UP000234681">
    <property type="component" value="Chromosome 3"/>
</dbReference>